<keyword evidence="5 6" id="KW-0234">DNA repair</keyword>
<dbReference type="InterPro" id="IPR001943">
    <property type="entry name" value="UVR_dom"/>
</dbReference>
<dbReference type="InterPro" id="IPR004791">
    <property type="entry name" value="UvrC"/>
</dbReference>
<dbReference type="GO" id="GO:0006289">
    <property type="term" value="P:nucleotide-excision repair"/>
    <property type="evidence" value="ECO:0007669"/>
    <property type="project" value="UniProtKB-UniRule"/>
</dbReference>
<dbReference type="Gene3D" id="3.40.1440.10">
    <property type="entry name" value="GIY-YIG endonuclease"/>
    <property type="match status" value="1"/>
</dbReference>
<dbReference type="Gene3D" id="4.10.860.10">
    <property type="entry name" value="UVR domain"/>
    <property type="match status" value="1"/>
</dbReference>
<dbReference type="Pfam" id="PF14520">
    <property type="entry name" value="HHH_5"/>
    <property type="match status" value="1"/>
</dbReference>
<dbReference type="InterPro" id="IPR047296">
    <property type="entry name" value="GIY-YIG_UvrC_Cho"/>
</dbReference>
<feature type="domain" description="GIY-YIG" evidence="8">
    <location>
        <begin position="14"/>
        <end position="92"/>
    </location>
</feature>
<dbReference type="Pfam" id="PF08459">
    <property type="entry name" value="UvrC_RNaseH_dom"/>
    <property type="match status" value="1"/>
</dbReference>
<proteinExistence type="inferred from homology"/>
<dbReference type="GO" id="GO:0003677">
    <property type="term" value="F:DNA binding"/>
    <property type="evidence" value="ECO:0007669"/>
    <property type="project" value="UniProtKB-UniRule"/>
</dbReference>
<comment type="caution">
    <text evidence="10">The sequence shown here is derived from an EMBL/GenBank/DDBJ whole genome shotgun (WGS) entry which is preliminary data.</text>
</comment>
<dbReference type="AlphaFoldDB" id="A0A9C9JZS5"/>
<comment type="subcellular location">
    <subcellularLocation>
        <location evidence="6">Cytoplasm</location>
    </subcellularLocation>
</comment>
<dbReference type="PANTHER" id="PTHR30562:SF1">
    <property type="entry name" value="UVRABC SYSTEM PROTEIN C"/>
    <property type="match status" value="1"/>
</dbReference>
<dbReference type="GO" id="GO:0005737">
    <property type="term" value="C:cytoplasm"/>
    <property type="evidence" value="ECO:0007669"/>
    <property type="project" value="UniProtKB-SubCell"/>
</dbReference>
<protein>
    <recommendedName>
        <fullName evidence="6">UvrABC system protein C</fullName>
        <shortName evidence="6">Protein UvrC</shortName>
    </recommendedName>
    <alternativeName>
        <fullName evidence="6">Excinuclease ABC subunit C</fullName>
    </alternativeName>
</protein>
<dbReference type="CDD" id="cd10434">
    <property type="entry name" value="GIY-YIG_UvrC_Cho"/>
    <property type="match status" value="1"/>
</dbReference>
<evidence type="ECO:0000256" key="3">
    <source>
        <dbReference type="ARBA" id="ARBA00022769"/>
    </source>
</evidence>
<dbReference type="InterPro" id="IPR003583">
    <property type="entry name" value="Hlx-hairpin-Hlx_DNA-bd_motif"/>
</dbReference>
<dbReference type="InterPro" id="IPR000305">
    <property type="entry name" value="GIY-YIG_endonuc"/>
</dbReference>
<organism evidence="10 11">
    <name type="scientific">candidate division WOR-3 bacterium</name>
    <dbReference type="NCBI Taxonomy" id="2052148"/>
    <lineage>
        <taxon>Bacteria</taxon>
        <taxon>Bacteria division WOR-3</taxon>
    </lineage>
</organism>
<dbReference type="Pfam" id="PF22920">
    <property type="entry name" value="UvrC_RNaseH"/>
    <property type="match status" value="1"/>
</dbReference>
<name>A0A9C9JZS5_UNCW3</name>
<evidence type="ECO:0000313" key="10">
    <source>
        <dbReference type="EMBL" id="HEC78205.1"/>
    </source>
</evidence>
<comment type="subunit">
    <text evidence="6">Interacts with UvrB in an incision complex.</text>
</comment>
<keyword evidence="2 6" id="KW-0227">DNA damage</keyword>
<evidence type="ECO:0000259" key="7">
    <source>
        <dbReference type="PROSITE" id="PS50151"/>
    </source>
</evidence>
<keyword evidence="1 6" id="KW-0963">Cytoplasm</keyword>
<evidence type="ECO:0000256" key="6">
    <source>
        <dbReference type="HAMAP-Rule" id="MF_00203"/>
    </source>
</evidence>
<evidence type="ECO:0000259" key="8">
    <source>
        <dbReference type="PROSITE" id="PS50164"/>
    </source>
</evidence>
<dbReference type="PROSITE" id="PS50164">
    <property type="entry name" value="GIY_YIG"/>
    <property type="match status" value="1"/>
</dbReference>
<dbReference type="InterPro" id="IPR050066">
    <property type="entry name" value="UvrABC_protein_C"/>
</dbReference>
<dbReference type="PROSITE" id="PS50165">
    <property type="entry name" value="UVRC"/>
    <property type="match status" value="1"/>
</dbReference>
<reference evidence="10" key="1">
    <citation type="journal article" date="2020" name="mSystems">
        <title>Genome- and Community-Level Interaction Insights into Carbon Utilization and Element Cycling Functions of Hydrothermarchaeota in Hydrothermal Sediment.</title>
        <authorList>
            <person name="Zhou Z."/>
            <person name="Liu Y."/>
            <person name="Xu W."/>
            <person name="Pan J."/>
            <person name="Luo Z.H."/>
            <person name="Li M."/>
        </authorList>
    </citation>
    <scope>NUCLEOTIDE SEQUENCE</scope>
    <source>
        <strain evidence="10">HyVt-388</strain>
    </source>
</reference>
<dbReference type="Proteomes" id="UP000885826">
    <property type="component" value="Unassembled WGS sequence"/>
</dbReference>
<evidence type="ECO:0000256" key="2">
    <source>
        <dbReference type="ARBA" id="ARBA00022763"/>
    </source>
</evidence>
<dbReference type="SUPFAM" id="SSF82771">
    <property type="entry name" value="GIY-YIG endonuclease"/>
    <property type="match status" value="1"/>
</dbReference>
<evidence type="ECO:0000313" key="11">
    <source>
        <dbReference type="Proteomes" id="UP000885826"/>
    </source>
</evidence>
<evidence type="ECO:0000256" key="1">
    <source>
        <dbReference type="ARBA" id="ARBA00022490"/>
    </source>
</evidence>
<dbReference type="GO" id="GO:0009432">
    <property type="term" value="P:SOS response"/>
    <property type="evidence" value="ECO:0007669"/>
    <property type="project" value="UniProtKB-UniRule"/>
</dbReference>
<accession>A0A9C9JZS5</accession>
<dbReference type="HAMAP" id="MF_00203">
    <property type="entry name" value="UvrC"/>
    <property type="match status" value="1"/>
</dbReference>
<evidence type="ECO:0000259" key="9">
    <source>
        <dbReference type="PROSITE" id="PS50165"/>
    </source>
</evidence>
<sequence length="593" mass="68159">MNQTVIKKIKTAPAAPGVYMFRDKRNKIIYIGKAVDLRNRLSSYLSPAKERIREQTLMSAAADLDIIITNSDIEALTLEESLIKLNKPRYNVRLKDDKKFPYLKITIQERFPRIIFTRDLKADGSLIFGPYTNARALRRTRDALCRIFKLVSCTKDLEKPHKRPCLQYHLGRCSAPCTGRITEKEYAGLVNKAIKFLRGNSNELEKGIERMMWQHAENENFEAAAALRDQLLAVRTIFQHQRMVTNTKSNRDVIAFSRSRFNCAACLFRIREGRLIAKEIFFLKINPHIGDEEIAASFIRLIYTHISFIPEELVISTMPADWRIQSRWFKEKGTNVKISTGRRGEIKRLLKWAEKNAELELSKKIFKKRIPPAIIELQNILALEKAPRWIETFDVSNLKEKFAVGSSVVFRDGKPDKQHYRHYRIKRVKGQNDFAMIREIVMRRIKDLMNEKKQPDLLLIDGGKGQLNAALEALKLIKLKIPVFALAKKYNELYNSSGKVVAVPPGSSGLTLLKRARDEAHRFAINYHRKVRDRALTSSLLDGIAGIGEKRKLALLKYFGSIDALKKASEEDITRVPGIGKKYARIIYEALHI</sequence>
<dbReference type="Gene3D" id="3.30.420.340">
    <property type="entry name" value="UvrC, RNAse H endonuclease domain"/>
    <property type="match status" value="1"/>
</dbReference>
<evidence type="ECO:0000256" key="4">
    <source>
        <dbReference type="ARBA" id="ARBA00022881"/>
    </source>
</evidence>
<dbReference type="GO" id="GO:0009381">
    <property type="term" value="F:excinuclease ABC activity"/>
    <property type="evidence" value="ECO:0007669"/>
    <property type="project" value="UniProtKB-UniRule"/>
</dbReference>
<dbReference type="PROSITE" id="PS50151">
    <property type="entry name" value="UVR"/>
    <property type="match status" value="1"/>
</dbReference>
<dbReference type="NCBIfam" id="NF001824">
    <property type="entry name" value="PRK00558.1-5"/>
    <property type="match status" value="1"/>
</dbReference>
<feature type="domain" description="UvrC family homology region profile" evidence="9">
    <location>
        <begin position="267"/>
        <end position="474"/>
    </location>
</feature>
<keyword evidence="6" id="KW-0742">SOS response</keyword>
<dbReference type="SMART" id="SM00465">
    <property type="entry name" value="GIYc"/>
    <property type="match status" value="1"/>
</dbReference>
<dbReference type="InterPro" id="IPR038476">
    <property type="entry name" value="UvrC_RNase_H_dom_sf"/>
</dbReference>
<dbReference type="SUPFAM" id="SSF46600">
    <property type="entry name" value="C-terminal UvrC-binding domain of UvrB"/>
    <property type="match status" value="1"/>
</dbReference>
<dbReference type="InterPro" id="IPR001162">
    <property type="entry name" value="UvrC_RNase_H_dom"/>
</dbReference>
<dbReference type="Gene3D" id="1.10.150.20">
    <property type="entry name" value="5' to 3' exonuclease, C-terminal subdomain"/>
    <property type="match status" value="1"/>
</dbReference>
<gene>
    <name evidence="6 10" type="primary">uvrC</name>
    <name evidence="10" type="ORF">ENI34_03570</name>
</gene>
<dbReference type="PANTHER" id="PTHR30562">
    <property type="entry name" value="UVRC/OXIDOREDUCTASE"/>
    <property type="match status" value="1"/>
</dbReference>
<keyword evidence="3 6" id="KW-0228">DNA excision</keyword>
<dbReference type="EMBL" id="DRIG01000038">
    <property type="protein sequence ID" value="HEC78205.1"/>
    <property type="molecule type" value="Genomic_DNA"/>
</dbReference>
<dbReference type="GO" id="GO:0009380">
    <property type="term" value="C:excinuclease repair complex"/>
    <property type="evidence" value="ECO:0007669"/>
    <property type="project" value="InterPro"/>
</dbReference>
<dbReference type="SUPFAM" id="SSF47781">
    <property type="entry name" value="RuvA domain 2-like"/>
    <property type="match status" value="1"/>
</dbReference>
<feature type="domain" description="UVR" evidence="7">
    <location>
        <begin position="202"/>
        <end position="237"/>
    </location>
</feature>
<dbReference type="FunFam" id="3.40.1440.10:FF:000001">
    <property type="entry name" value="UvrABC system protein C"/>
    <property type="match status" value="1"/>
</dbReference>
<dbReference type="InterPro" id="IPR010994">
    <property type="entry name" value="RuvA_2-like"/>
</dbReference>
<dbReference type="InterPro" id="IPR035901">
    <property type="entry name" value="GIY-YIG_endonuc_sf"/>
</dbReference>
<evidence type="ECO:0000256" key="5">
    <source>
        <dbReference type="ARBA" id="ARBA00023204"/>
    </source>
</evidence>
<comment type="function">
    <text evidence="6">The UvrABC repair system catalyzes the recognition and processing of DNA lesions. UvrC both incises the 5' and 3' sides of the lesion. The N-terminal half is responsible for the 3' incision and the C-terminal half is responsible for the 5' incision.</text>
</comment>
<dbReference type="Pfam" id="PF02151">
    <property type="entry name" value="UVR"/>
    <property type="match status" value="1"/>
</dbReference>
<comment type="similarity">
    <text evidence="6">Belongs to the UvrC family.</text>
</comment>
<dbReference type="InterPro" id="IPR036876">
    <property type="entry name" value="UVR_dom_sf"/>
</dbReference>
<dbReference type="Pfam" id="PF01541">
    <property type="entry name" value="GIY-YIG"/>
    <property type="match status" value="1"/>
</dbReference>
<keyword evidence="4 6" id="KW-0267">Excision nuclease</keyword>
<dbReference type="SMART" id="SM00278">
    <property type="entry name" value="HhH1"/>
    <property type="match status" value="2"/>
</dbReference>
<dbReference type="NCBIfam" id="TIGR00194">
    <property type="entry name" value="uvrC"/>
    <property type="match status" value="1"/>
</dbReference>